<dbReference type="CDD" id="cd04652">
    <property type="entry name" value="LbH_eIF2B_gamma_C"/>
    <property type="match status" value="1"/>
</dbReference>
<reference evidence="11" key="1">
    <citation type="submission" date="2016-03" db="EMBL/GenBank/DDBJ databases">
        <title>Draft genome sequence of Rosellinia necatrix.</title>
        <authorList>
            <person name="Kanematsu S."/>
        </authorList>
    </citation>
    <scope>NUCLEOTIDE SEQUENCE [LARGE SCALE GENOMIC DNA]</scope>
    <source>
        <strain evidence="11">W97</strain>
    </source>
</reference>
<comment type="subunit">
    <text evidence="8">Component of the translation initiation factor 2B (eIF2B) complex which is a heterodecamer of two sets of five different subunits: alpha, beta, gamma, delta and epsilon. Subunits alpha, beta and delta comprise a regulatory subcomplex and subunits epsilon and gamma comprise a catalytic subcomplex. Within the complex, the hexameric regulatory complex resides at the center, with the two heterodimeric catalytic subcomplexes bound on opposite sides.</text>
</comment>
<evidence type="ECO:0000256" key="7">
    <source>
        <dbReference type="ARBA" id="ARBA00044229"/>
    </source>
</evidence>
<evidence type="ECO:0000256" key="6">
    <source>
        <dbReference type="ARBA" id="ARBA00044196"/>
    </source>
</evidence>
<organism evidence="11">
    <name type="scientific">Rosellinia necatrix</name>
    <name type="common">White root-rot fungus</name>
    <dbReference type="NCBI Taxonomy" id="77044"/>
    <lineage>
        <taxon>Eukaryota</taxon>
        <taxon>Fungi</taxon>
        <taxon>Dikarya</taxon>
        <taxon>Ascomycota</taxon>
        <taxon>Pezizomycotina</taxon>
        <taxon>Sordariomycetes</taxon>
        <taxon>Xylariomycetidae</taxon>
        <taxon>Xylariales</taxon>
        <taxon>Xylariaceae</taxon>
        <taxon>Rosellinia</taxon>
    </lineage>
</organism>
<keyword evidence="3" id="KW-0963">Cytoplasm</keyword>
<dbReference type="AlphaFoldDB" id="A0A1S7UK58"/>
<keyword evidence="4 11" id="KW-0396">Initiation factor</keyword>
<dbReference type="GO" id="GO:0005085">
    <property type="term" value="F:guanyl-nucleotide exchange factor activity"/>
    <property type="evidence" value="ECO:0007669"/>
    <property type="project" value="TreeGrafter"/>
</dbReference>
<evidence type="ECO:0000256" key="8">
    <source>
        <dbReference type="ARBA" id="ARBA00046432"/>
    </source>
</evidence>
<dbReference type="InterPro" id="IPR056764">
    <property type="entry name" value="LbH_EIF2B3/5"/>
</dbReference>
<dbReference type="GO" id="GO:0002183">
    <property type="term" value="P:cytoplasmic translational initiation"/>
    <property type="evidence" value="ECO:0007669"/>
    <property type="project" value="TreeGrafter"/>
</dbReference>
<dbReference type="InterPro" id="IPR051960">
    <property type="entry name" value="eIF2B_gamma"/>
</dbReference>
<evidence type="ECO:0000259" key="10">
    <source>
        <dbReference type="Pfam" id="PF25084"/>
    </source>
</evidence>
<evidence type="ECO:0000313" key="12">
    <source>
        <dbReference type="Proteomes" id="UP000054516"/>
    </source>
</evidence>
<comment type="similarity">
    <text evidence="2">Belongs to the eIF-2B gamma/epsilon subunits family.</text>
</comment>
<gene>
    <name evidence="11" type="ORF">SAMD00023353_0500400</name>
</gene>
<feature type="region of interest" description="Disordered" evidence="9">
    <location>
        <begin position="498"/>
        <end position="538"/>
    </location>
</feature>
<evidence type="ECO:0000256" key="1">
    <source>
        <dbReference type="ARBA" id="ARBA00004514"/>
    </source>
</evidence>
<dbReference type="Proteomes" id="UP000054516">
    <property type="component" value="Unassembled WGS sequence"/>
</dbReference>
<dbReference type="GO" id="GO:0003743">
    <property type="term" value="F:translation initiation factor activity"/>
    <property type="evidence" value="ECO:0007669"/>
    <property type="project" value="UniProtKB-KW"/>
</dbReference>
<keyword evidence="12" id="KW-1185">Reference proteome</keyword>
<evidence type="ECO:0000313" key="11">
    <source>
        <dbReference type="EMBL" id="GAP83656.1"/>
    </source>
</evidence>
<accession>A0A1S7UK58</accession>
<keyword evidence="5" id="KW-0648">Protein biosynthesis</keyword>
<dbReference type="OMA" id="NCVINPK"/>
<sequence length="538" mass="58981">MPATGLQALILCGPGSSFPTFTTNPDENPKALLPIANRPMVWYPIDFCYRTGITNITLICPASAAGAMATAMNTNPFLTSLPHPRPDLVSPQGLNYNTGTAEILRLPEIREIVKYDLVVLPCDLVCGIGGDKLLQTWMVKAVSLPELLGEEAAPHRSGGLGVWYETRTENPIKGEETDFLATTPISGDPISSKNPLSQHLSYLALSMPTDSLNDLVEAKNSFPLRHGLLRKHPRLRMLTTYRDAHIYFLPRWIMNFVQENQRLETIGEDVVGWWAKATWQAGLSEKLGLTKVLRGNIIATESTISERENSPPRGAILDSQEGDNSPSGHLEDRHSPHFNKPTRSSVPPVLAYIHSSEPDAPLLRRVDTAQLLLAVSLRLAKLPPIEETGPEAASPFAHPKKIAYPDGVKPRTTITRQDCLIANNVVVDEKTSIKECVVGANCQIKEGAKLFQCLLMDDVVVERGCKLTRCILGKRSVIGEGSTLTDCEVQEHLLVEPRTEEKDSKLMSSSGLEASEQDIQDVLEELDDENLGGMPALA</sequence>
<feature type="compositionally biased region" description="Acidic residues" evidence="9">
    <location>
        <begin position="515"/>
        <end position="530"/>
    </location>
</feature>
<evidence type="ECO:0000256" key="2">
    <source>
        <dbReference type="ARBA" id="ARBA00007878"/>
    </source>
</evidence>
<evidence type="ECO:0000256" key="4">
    <source>
        <dbReference type="ARBA" id="ARBA00022540"/>
    </source>
</evidence>
<dbReference type="Gene3D" id="3.90.550.10">
    <property type="entry name" value="Spore Coat Polysaccharide Biosynthesis Protein SpsA, Chain A"/>
    <property type="match status" value="1"/>
</dbReference>
<dbReference type="GO" id="GO:0005851">
    <property type="term" value="C:eukaryotic translation initiation factor 2B complex"/>
    <property type="evidence" value="ECO:0007669"/>
    <property type="project" value="TreeGrafter"/>
</dbReference>
<name>A0A1S7UK58_ROSNE</name>
<dbReference type="InterPro" id="IPR029044">
    <property type="entry name" value="Nucleotide-diphossugar_trans"/>
</dbReference>
<evidence type="ECO:0000256" key="3">
    <source>
        <dbReference type="ARBA" id="ARBA00022490"/>
    </source>
</evidence>
<dbReference type="GO" id="GO:0005829">
    <property type="term" value="C:cytosol"/>
    <property type="evidence" value="ECO:0007669"/>
    <property type="project" value="UniProtKB-SubCell"/>
</dbReference>
<dbReference type="STRING" id="77044.A0A1S7UK58"/>
<evidence type="ECO:0000256" key="9">
    <source>
        <dbReference type="SAM" id="MobiDB-lite"/>
    </source>
</evidence>
<feature type="region of interest" description="Disordered" evidence="9">
    <location>
        <begin position="303"/>
        <end position="343"/>
    </location>
</feature>
<dbReference type="Pfam" id="PF25084">
    <property type="entry name" value="LbH_EIF2B"/>
    <property type="match status" value="1"/>
</dbReference>
<dbReference type="SUPFAM" id="SSF53448">
    <property type="entry name" value="Nucleotide-diphospho-sugar transferases"/>
    <property type="match status" value="1"/>
</dbReference>
<comment type="subcellular location">
    <subcellularLocation>
        <location evidence="1">Cytoplasm</location>
        <location evidence="1">Cytosol</location>
    </subcellularLocation>
</comment>
<protein>
    <recommendedName>
        <fullName evidence="6">Translation initiation factor eIF2B subunit gamma</fullName>
    </recommendedName>
    <alternativeName>
        <fullName evidence="7">eIF2B GDP-GTP exchange factor subunit gamma</fullName>
    </alternativeName>
</protein>
<dbReference type="Gene3D" id="2.160.10.10">
    <property type="entry name" value="Hexapeptide repeat proteins"/>
    <property type="match status" value="1"/>
</dbReference>
<dbReference type="EMBL" id="DF977450">
    <property type="protein sequence ID" value="GAP83656.1"/>
    <property type="molecule type" value="Genomic_DNA"/>
</dbReference>
<dbReference type="PANTHER" id="PTHR45989">
    <property type="entry name" value="TRANSLATION INITIATION FACTOR EIF-2B SUBUNIT GAMMA"/>
    <property type="match status" value="1"/>
</dbReference>
<feature type="domain" description="EIF2B subunit epsilon/gamma LbH" evidence="10">
    <location>
        <begin position="411"/>
        <end position="492"/>
    </location>
</feature>
<evidence type="ECO:0000256" key="5">
    <source>
        <dbReference type="ARBA" id="ARBA00022917"/>
    </source>
</evidence>
<proteinExistence type="inferred from homology"/>
<dbReference type="OrthoDB" id="10250549at2759"/>
<dbReference type="PANTHER" id="PTHR45989:SF1">
    <property type="entry name" value="TRANSLATION INITIATION FACTOR EIF-2B SUBUNIT GAMMA"/>
    <property type="match status" value="1"/>
</dbReference>